<keyword evidence="6" id="KW-1185">Reference proteome</keyword>
<evidence type="ECO:0000256" key="2">
    <source>
        <dbReference type="PROSITE-ProRule" id="PRU00169"/>
    </source>
</evidence>
<dbReference type="SMART" id="SM00448">
    <property type="entry name" value="REC"/>
    <property type="match status" value="1"/>
</dbReference>
<dbReference type="PANTHER" id="PTHR45228:SF1">
    <property type="entry name" value="CYCLIC DI-GMP PHOSPHODIESTERASE TM_0186"/>
    <property type="match status" value="1"/>
</dbReference>
<dbReference type="InterPro" id="IPR001789">
    <property type="entry name" value="Sig_transdc_resp-reg_receiver"/>
</dbReference>
<dbReference type="Pfam" id="PF00072">
    <property type="entry name" value="Response_reg"/>
    <property type="match status" value="1"/>
</dbReference>
<dbReference type="InterPro" id="IPR003607">
    <property type="entry name" value="HD/PDEase_dom"/>
</dbReference>
<dbReference type="PROSITE" id="PS51832">
    <property type="entry name" value="HD_GYP"/>
    <property type="match status" value="1"/>
</dbReference>
<evidence type="ECO:0000313" key="5">
    <source>
        <dbReference type="EMBL" id="SNR71996.1"/>
    </source>
</evidence>
<evidence type="ECO:0000259" key="3">
    <source>
        <dbReference type="PROSITE" id="PS50110"/>
    </source>
</evidence>
<dbReference type="CDD" id="cd00077">
    <property type="entry name" value="HDc"/>
    <property type="match status" value="1"/>
</dbReference>
<proteinExistence type="predicted"/>
<sequence length="368" mass="42760">MEKMIIVLIDDQPFFLIFMEELIKQIEFPIQIETKSFQNPEDALDFIEENDVDMVISDYVMPEMSGIELLKEIRNLPDRESVIFIMVTAEHARNIKREALQLGATDFLTKPIDKLEFLPKVRNLLRLRLKEKLLQNKAELLKYEIERNLKEIKTRDKEIILRLSMAAEFRDEMTGDHIERVASYSKLIAQKLGYSESFAEDIYLAAPLHDIGKIGIPDNILKKKGKLTPEEFEIMKKHTIYGYRLLANSKVKVIQMAAKIALFHHENWDGTGYPYGLKGKEIPVEARIVSVADVFDALQEVRPYKKGWKTEKVFEFIRENAGKKFDPKIVDVFIKSKDEIIKIKEELSVEHPYFSSLLNTEIDNLPTP</sequence>
<dbReference type="FunFam" id="1.10.3210.10:FF:000018">
    <property type="entry name" value="Two-component system response regulator"/>
    <property type="match status" value="1"/>
</dbReference>
<dbReference type="Proteomes" id="UP000198405">
    <property type="component" value="Unassembled WGS sequence"/>
</dbReference>
<dbReference type="InterPro" id="IPR037522">
    <property type="entry name" value="HD_GYP_dom"/>
</dbReference>
<dbReference type="GO" id="GO:0000160">
    <property type="term" value="P:phosphorelay signal transduction system"/>
    <property type="evidence" value="ECO:0007669"/>
    <property type="project" value="InterPro"/>
</dbReference>
<evidence type="ECO:0000256" key="1">
    <source>
        <dbReference type="ARBA" id="ARBA00022801"/>
    </source>
</evidence>
<dbReference type="RefSeq" id="WP_089322769.1">
    <property type="nucleotide sequence ID" value="NZ_FZOB01000004.1"/>
</dbReference>
<protein>
    <submittedName>
        <fullName evidence="5">Putative two-component system response regulator/two-component system, response regulator RpfG</fullName>
    </submittedName>
</protein>
<dbReference type="EMBL" id="FZOB01000004">
    <property type="protein sequence ID" value="SNR71996.1"/>
    <property type="molecule type" value="Genomic_DNA"/>
</dbReference>
<evidence type="ECO:0000313" key="6">
    <source>
        <dbReference type="Proteomes" id="UP000198405"/>
    </source>
</evidence>
<dbReference type="InterPro" id="IPR052020">
    <property type="entry name" value="Cyclic_di-GMP/3'3'-cGAMP_PDE"/>
</dbReference>
<feature type="domain" description="Response regulatory" evidence="3">
    <location>
        <begin position="5"/>
        <end position="125"/>
    </location>
</feature>
<dbReference type="OrthoDB" id="9377at2"/>
<dbReference type="Gene3D" id="1.10.3210.10">
    <property type="entry name" value="Hypothetical protein af1432"/>
    <property type="match status" value="1"/>
</dbReference>
<dbReference type="GO" id="GO:0009214">
    <property type="term" value="P:cyclic nucleotide catabolic process"/>
    <property type="evidence" value="ECO:0007669"/>
    <property type="project" value="UniProtKB-ARBA"/>
</dbReference>
<dbReference type="SUPFAM" id="SSF109604">
    <property type="entry name" value="HD-domain/PDEase-like"/>
    <property type="match status" value="1"/>
</dbReference>
<dbReference type="InterPro" id="IPR011006">
    <property type="entry name" value="CheY-like_superfamily"/>
</dbReference>
<accession>A0A238YL63</accession>
<dbReference type="Pfam" id="PF13487">
    <property type="entry name" value="HD_5"/>
    <property type="match status" value="1"/>
</dbReference>
<dbReference type="AlphaFoldDB" id="A0A238YL63"/>
<keyword evidence="1" id="KW-0378">Hydrolase</keyword>
<feature type="domain" description="HD-GYP" evidence="4">
    <location>
        <begin position="152"/>
        <end position="349"/>
    </location>
</feature>
<gene>
    <name evidence="5" type="ORF">SAMN06265340_10414</name>
</gene>
<dbReference type="PANTHER" id="PTHR45228">
    <property type="entry name" value="CYCLIC DI-GMP PHOSPHODIESTERASE TM_0186-RELATED"/>
    <property type="match status" value="1"/>
</dbReference>
<feature type="modified residue" description="4-aspartylphosphate" evidence="2">
    <location>
        <position position="58"/>
    </location>
</feature>
<dbReference type="PROSITE" id="PS50110">
    <property type="entry name" value="RESPONSE_REGULATORY"/>
    <property type="match status" value="1"/>
</dbReference>
<reference evidence="6" key="1">
    <citation type="submission" date="2017-06" db="EMBL/GenBank/DDBJ databases">
        <authorList>
            <person name="Varghese N."/>
            <person name="Submissions S."/>
        </authorList>
    </citation>
    <scope>NUCLEOTIDE SEQUENCE [LARGE SCALE GENOMIC DNA]</scope>
    <source>
        <strain evidence="6">DSM 15668</strain>
    </source>
</reference>
<dbReference type="SUPFAM" id="SSF52172">
    <property type="entry name" value="CheY-like"/>
    <property type="match status" value="1"/>
</dbReference>
<dbReference type="SMART" id="SM00471">
    <property type="entry name" value="HDc"/>
    <property type="match status" value="1"/>
</dbReference>
<dbReference type="Gene3D" id="3.40.50.2300">
    <property type="match status" value="1"/>
</dbReference>
<dbReference type="GO" id="GO:0004112">
    <property type="term" value="F:cyclic-nucleotide phosphodiesterase activity"/>
    <property type="evidence" value="ECO:0007669"/>
    <property type="project" value="UniProtKB-ARBA"/>
</dbReference>
<keyword evidence="2" id="KW-0597">Phosphoprotein</keyword>
<name>A0A238YL63_9BACT</name>
<evidence type="ECO:0000259" key="4">
    <source>
        <dbReference type="PROSITE" id="PS51832"/>
    </source>
</evidence>
<organism evidence="5 6">
    <name type="scientific">Desulfurobacterium atlanticum</name>
    <dbReference type="NCBI Taxonomy" id="240169"/>
    <lineage>
        <taxon>Bacteria</taxon>
        <taxon>Pseudomonadati</taxon>
        <taxon>Aquificota</taxon>
        <taxon>Aquificia</taxon>
        <taxon>Desulfurobacteriales</taxon>
        <taxon>Desulfurobacteriaceae</taxon>
        <taxon>Desulfurobacterium</taxon>
    </lineage>
</organism>